<evidence type="ECO:0000313" key="1">
    <source>
        <dbReference type="EMBL" id="CAL1377912.1"/>
    </source>
</evidence>
<sequence length="206" mass="22110">MMKKRSSSGADFGAAVKRARMEGQLAVRLGLSVAASEDYHQMMAAAEEVIKGFTFPQAEGFMHEIEHEARILEKVMDVGGESNIAAPEKLQDLARETEYFDGEPVLESVVGANLAVAAGIAIPLEPDDEKPVGAAGAGEALEENENFVVDAEEEQLKTWNLFISWTTVIKPMTGHAPAAGSDIAAERHHDGEQAENGFFRGDVGIV</sequence>
<accession>A0AAV2DWL5</accession>
<evidence type="ECO:0000313" key="2">
    <source>
        <dbReference type="Proteomes" id="UP001497516"/>
    </source>
</evidence>
<organism evidence="1 2">
    <name type="scientific">Linum trigynum</name>
    <dbReference type="NCBI Taxonomy" id="586398"/>
    <lineage>
        <taxon>Eukaryota</taxon>
        <taxon>Viridiplantae</taxon>
        <taxon>Streptophyta</taxon>
        <taxon>Embryophyta</taxon>
        <taxon>Tracheophyta</taxon>
        <taxon>Spermatophyta</taxon>
        <taxon>Magnoliopsida</taxon>
        <taxon>eudicotyledons</taxon>
        <taxon>Gunneridae</taxon>
        <taxon>Pentapetalae</taxon>
        <taxon>rosids</taxon>
        <taxon>fabids</taxon>
        <taxon>Malpighiales</taxon>
        <taxon>Linaceae</taxon>
        <taxon>Linum</taxon>
    </lineage>
</organism>
<keyword evidence="2" id="KW-1185">Reference proteome</keyword>
<dbReference type="EMBL" id="OZ034816">
    <property type="protein sequence ID" value="CAL1377912.1"/>
    <property type="molecule type" value="Genomic_DNA"/>
</dbReference>
<reference evidence="1 2" key="1">
    <citation type="submission" date="2024-04" db="EMBL/GenBank/DDBJ databases">
        <authorList>
            <person name="Fracassetti M."/>
        </authorList>
    </citation>
    <scope>NUCLEOTIDE SEQUENCE [LARGE SCALE GENOMIC DNA]</scope>
</reference>
<protein>
    <submittedName>
        <fullName evidence="1">Uncharacterized protein</fullName>
    </submittedName>
</protein>
<dbReference type="AlphaFoldDB" id="A0AAV2DWL5"/>
<dbReference type="Proteomes" id="UP001497516">
    <property type="component" value="Chromosome 3"/>
</dbReference>
<gene>
    <name evidence="1" type="ORF">LTRI10_LOCUS19530</name>
</gene>
<name>A0AAV2DWL5_9ROSI</name>
<proteinExistence type="predicted"/>